<evidence type="ECO:0000313" key="2">
    <source>
        <dbReference type="Proteomes" id="UP000789920"/>
    </source>
</evidence>
<dbReference type="Proteomes" id="UP000789920">
    <property type="component" value="Unassembled WGS sequence"/>
</dbReference>
<comment type="caution">
    <text evidence="1">The sequence shown here is derived from an EMBL/GenBank/DDBJ whole genome shotgun (WGS) entry which is preliminary data.</text>
</comment>
<name>A0ACA9SHV6_9GLOM</name>
<evidence type="ECO:0000313" key="1">
    <source>
        <dbReference type="EMBL" id="CAG8840345.1"/>
    </source>
</evidence>
<sequence length="54" mass="6373">ITPNFEIKDVILENKYIISPHISKVIANELYKYIEAWNLRNHIVSITTDNRSNM</sequence>
<gene>
    <name evidence="1" type="ORF">RPERSI_LOCUS31398</name>
</gene>
<accession>A0ACA9SHV6</accession>
<feature type="non-terminal residue" evidence="1">
    <location>
        <position position="54"/>
    </location>
</feature>
<feature type="non-terminal residue" evidence="1">
    <location>
        <position position="1"/>
    </location>
</feature>
<protein>
    <submittedName>
        <fullName evidence="1">25914_t:CDS:1</fullName>
    </submittedName>
</protein>
<reference evidence="1" key="1">
    <citation type="submission" date="2021-06" db="EMBL/GenBank/DDBJ databases">
        <authorList>
            <person name="Kallberg Y."/>
            <person name="Tangrot J."/>
            <person name="Rosling A."/>
        </authorList>
    </citation>
    <scope>NUCLEOTIDE SEQUENCE</scope>
    <source>
        <strain evidence="1">MA461A</strain>
    </source>
</reference>
<proteinExistence type="predicted"/>
<keyword evidence="2" id="KW-1185">Reference proteome</keyword>
<dbReference type="EMBL" id="CAJVQC010126419">
    <property type="protein sequence ID" value="CAG8840345.1"/>
    <property type="molecule type" value="Genomic_DNA"/>
</dbReference>
<organism evidence="1 2">
    <name type="scientific">Racocetra persica</name>
    <dbReference type="NCBI Taxonomy" id="160502"/>
    <lineage>
        <taxon>Eukaryota</taxon>
        <taxon>Fungi</taxon>
        <taxon>Fungi incertae sedis</taxon>
        <taxon>Mucoromycota</taxon>
        <taxon>Glomeromycotina</taxon>
        <taxon>Glomeromycetes</taxon>
        <taxon>Diversisporales</taxon>
        <taxon>Gigasporaceae</taxon>
        <taxon>Racocetra</taxon>
    </lineage>
</organism>